<evidence type="ECO:0000313" key="1">
    <source>
        <dbReference type="EMBL" id="NUQ86960.1"/>
    </source>
</evidence>
<name>A0A850CA03_9ACTN</name>
<sequence>MSRAARARVRWNGEQVLGRARQGALRGLLLGAEHLLTESRKEVPIAEGTLERSGATSVDAANLVAGVTYDTPYAARVHEDMSARHSPGRKAKFLEDPANREADAIGELIAAQVRRTLRG</sequence>
<dbReference type="Proteomes" id="UP000574690">
    <property type="component" value="Unassembled WGS sequence"/>
</dbReference>
<comment type="caution">
    <text evidence="1">The sequence shown here is derived from an EMBL/GenBank/DDBJ whole genome shotgun (WGS) entry which is preliminary data.</text>
</comment>
<evidence type="ECO:0008006" key="3">
    <source>
        <dbReference type="Google" id="ProtNLM"/>
    </source>
</evidence>
<evidence type="ECO:0000313" key="2">
    <source>
        <dbReference type="Proteomes" id="UP000574690"/>
    </source>
</evidence>
<gene>
    <name evidence="1" type="ORF">HOQ43_00635</name>
</gene>
<dbReference type="AlphaFoldDB" id="A0A850CA03"/>
<organism evidence="1 2">
    <name type="scientific">Glycomyces artemisiae</name>
    <dbReference type="NCBI Taxonomy" id="1076443"/>
    <lineage>
        <taxon>Bacteria</taxon>
        <taxon>Bacillati</taxon>
        <taxon>Actinomycetota</taxon>
        <taxon>Actinomycetes</taxon>
        <taxon>Glycomycetales</taxon>
        <taxon>Glycomycetaceae</taxon>
        <taxon>Glycomyces</taxon>
    </lineage>
</organism>
<dbReference type="EMBL" id="JABFXE010000026">
    <property type="protein sequence ID" value="NUQ86960.1"/>
    <property type="molecule type" value="Genomic_DNA"/>
</dbReference>
<protein>
    <recommendedName>
        <fullName evidence="3">HK97 gp10 family phage protein</fullName>
    </recommendedName>
</protein>
<proteinExistence type="predicted"/>
<accession>A0A850CA03</accession>
<reference evidence="1 2" key="1">
    <citation type="submission" date="2020-05" db="EMBL/GenBank/DDBJ databases">
        <title>DNA-SIP metagenomic assembled genomes.</title>
        <authorList>
            <person name="Yu J."/>
        </authorList>
    </citation>
    <scope>NUCLEOTIDE SEQUENCE [LARGE SCALE GENOMIC DNA]</scope>
    <source>
        <strain evidence="1">Bin5.27</strain>
    </source>
</reference>